<dbReference type="AlphaFoldDB" id="A0A8H7RZC5"/>
<evidence type="ECO:0000256" key="6">
    <source>
        <dbReference type="ARBA" id="ARBA00023242"/>
    </source>
</evidence>
<dbReference type="InterPro" id="IPR001781">
    <property type="entry name" value="Znf_LIM"/>
</dbReference>
<dbReference type="PANTHER" id="PTHR24215:SF35">
    <property type="entry name" value="MUSCLE LIM PROTEIN MLP84B"/>
    <property type="match status" value="1"/>
</dbReference>
<feature type="compositionally biased region" description="Low complexity" evidence="8">
    <location>
        <begin position="93"/>
        <end position="108"/>
    </location>
</feature>
<dbReference type="PROSITE" id="PS50023">
    <property type="entry name" value="LIM_DOMAIN_2"/>
    <property type="match status" value="2"/>
</dbReference>
<evidence type="ECO:0000313" key="10">
    <source>
        <dbReference type="EMBL" id="KAG2219333.1"/>
    </source>
</evidence>
<gene>
    <name evidence="10" type="ORF">INT45_006866</name>
</gene>
<dbReference type="CDD" id="cd09326">
    <property type="entry name" value="LIM_CRP_like"/>
    <property type="match status" value="2"/>
</dbReference>
<dbReference type="GO" id="GO:0030036">
    <property type="term" value="P:actin cytoskeleton organization"/>
    <property type="evidence" value="ECO:0007669"/>
    <property type="project" value="TreeGrafter"/>
</dbReference>
<keyword evidence="5 7" id="KW-0440">LIM domain</keyword>
<feature type="compositionally biased region" description="Polar residues" evidence="8">
    <location>
        <begin position="196"/>
        <end position="215"/>
    </location>
</feature>
<dbReference type="PANTHER" id="PTHR24215">
    <property type="entry name" value="RHO-GTPASE-ACTIVATING PROTEIN LRG1"/>
    <property type="match status" value="1"/>
</dbReference>
<keyword evidence="11" id="KW-1185">Reference proteome</keyword>
<feature type="compositionally biased region" description="Pro residues" evidence="8">
    <location>
        <begin position="216"/>
        <end position="229"/>
    </location>
</feature>
<evidence type="ECO:0000256" key="7">
    <source>
        <dbReference type="PROSITE-ProRule" id="PRU00125"/>
    </source>
</evidence>
<dbReference type="EMBL" id="JAEPRB010000184">
    <property type="protein sequence ID" value="KAG2219333.1"/>
    <property type="molecule type" value="Genomic_DNA"/>
</dbReference>
<dbReference type="SUPFAM" id="SSF57716">
    <property type="entry name" value="Glucocorticoid receptor-like (DNA-binding domain)"/>
    <property type="match status" value="4"/>
</dbReference>
<feature type="domain" description="LIM zinc-binding" evidence="9">
    <location>
        <begin position="8"/>
        <end position="68"/>
    </location>
</feature>
<evidence type="ECO:0000259" key="9">
    <source>
        <dbReference type="PROSITE" id="PS50023"/>
    </source>
</evidence>
<organism evidence="10 11">
    <name type="scientific">Circinella minor</name>
    <dbReference type="NCBI Taxonomy" id="1195481"/>
    <lineage>
        <taxon>Eukaryota</taxon>
        <taxon>Fungi</taxon>
        <taxon>Fungi incertae sedis</taxon>
        <taxon>Mucoromycota</taxon>
        <taxon>Mucoromycotina</taxon>
        <taxon>Mucoromycetes</taxon>
        <taxon>Mucorales</taxon>
        <taxon>Lichtheimiaceae</taxon>
        <taxon>Circinella</taxon>
    </lineage>
</organism>
<accession>A0A8H7RZC5</accession>
<evidence type="ECO:0000256" key="8">
    <source>
        <dbReference type="SAM" id="MobiDB-lite"/>
    </source>
</evidence>
<evidence type="ECO:0000256" key="4">
    <source>
        <dbReference type="ARBA" id="ARBA00022833"/>
    </source>
</evidence>
<name>A0A8H7RZC5_9FUNG</name>
<dbReference type="OrthoDB" id="8062037at2759"/>
<keyword evidence="6" id="KW-0539">Nucleus</keyword>
<evidence type="ECO:0000256" key="1">
    <source>
        <dbReference type="ARBA" id="ARBA00004123"/>
    </source>
</evidence>
<comment type="caution">
    <text evidence="10">The sequence shown here is derived from an EMBL/GenBank/DDBJ whole genome shotgun (WGS) entry which is preliminary data.</text>
</comment>
<keyword evidence="3" id="KW-0677">Repeat</keyword>
<dbReference type="Gene3D" id="2.10.110.10">
    <property type="entry name" value="Cysteine Rich Protein"/>
    <property type="match status" value="2"/>
</dbReference>
<evidence type="ECO:0000256" key="5">
    <source>
        <dbReference type="ARBA" id="ARBA00023038"/>
    </source>
</evidence>
<dbReference type="PROSITE" id="PS00478">
    <property type="entry name" value="LIM_DOMAIN_1"/>
    <property type="match status" value="2"/>
</dbReference>
<dbReference type="GO" id="GO:0046872">
    <property type="term" value="F:metal ion binding"/>
    <property type="evidence" value="ECO:0007669"/>
    <property type="project" value="UniProtKB-KW"/>
</dbReference>
<dbReference type="GO" id="GO:0005634">
    <property type="term" value="C:nucleus"/>
    <property type="evidence" value="ECO:0007669"/>
    <property type="project" value="UniProtKB-SubCell"/>
</dbReference>
<dbReference type="GO" id="GO:0005737">
    <property type="term" value="C:cytoplasm"/>
    <property type="evidence" value="ECO:0007669"/>
    <property type="project" value="TreeGrafter"/>
</dbReference>
<dbReference type="FunFam" id="2.10.110.10:FF:000001">
    <property type="entry name" value="Cysteine and glycine-rich protein 1"/>
    <property type="match status" value="2"/>
</dbReference>
<feature type="domain" description="LIM zinc-binding" evidence="9">
    <location>
        <begin position="260"/>
        <end position="320"/>
    </location>
</feature>
<dbReference type="Pfam" id="PF00412">
    <property type="entry name" value="LIM"/>
    <property type="match status" value="2"/>
</dbReference>
<protein>
    <recommendedName>
        <fullName evidence="9">LIM zinc-binding domain-containing protein</fullName>
    </recommendedName>
</protein>
<sequence length="336" mass="36856">MPVFGGAPQCQRCHQSVYMAEQVIGPGGAYHRSCLTCKECNKRLDSTTLTERDNEAYCKVCYNRKWGPKGYGFASGASFLSTESKMPKEILEEQGQLQQSEPSSSSFSNTNHTPQLPPRKSSSPPPFMVQQQREQEVSPPLSFRKPSSSLFQKETESSSTSHVPTTSNWSTKQVIPGTKPPVPTKPLVPNTTKPTFSSVSTTPHSPLSSQNSTPAPSLPNRPPQTPPRPQQQQQPFIATKPAYLNTSYTPKKVNIHIQNDTCTKCGKAVYAAELAMGAGNKYHKFCLKCTECGKLLSSTNMVDKDFDLYCRGCHAKLHGPKGFGYGNLLSTEGSTR</sequence>
<dbReference type="SMART" id="SM00132">
    <property type="entry name" value="LIM"/>
    <property type="match status" value="2"/>
</dbReference>
<evidence type="ECO:0000313" key="11">
    <source>
        <dbReference type="Proteomes" id="UP000646827"/>
    </source>
</evidence>
<proteinExistence type="predicted"/>
<keyword evidence="2 7" id="KW-0479">Metal-binding</keyword>
<feature type="compositionally biased region" description="Polar residues" evidence="8">
    <location>
        <begin position="145"/>
        <end position="173"/>
    </location>
</feature>
<reference evidence="10 11" key="1">
    <citation type="submission" date="2020-12" db="EMBL/GenBank/DDBJ databases">
        <title>Metabolic potential, ecology and presence of endohyphal bacteria is reflected in genomic diversity of Mucoromycotina.</title>
        <authorList>
            <person name="Muszewska A."/>
            <person name="Okrasinska A."/>
            <person name="Steczkiewicz K."/>
            <person name="Drgas O."/>
            <person name="Orlowska M."/>
            <person name="Perlinska-Lenart U."/>
            <person name="Aleksandrzak-Piekarczyk T."/>
            <person name="Szatraj K."/>
            <person name="Zielenkiewicz U."/>
            <person name="Pilsyk S."/>
            <person name="Malc E."/>
            <person name="Mieczkowski P."/>
            <person name="Kruszewska J.S."/>
            <person name="Biernat P."/>
            <person name="Pawlowska J."/>
        </authorList>
    </citation>
    <scope>NUCLEOTIDE SEQUENCE [LARGE SCALE GENOMIC DNA]</scope>
    <source>
        <strain evidence="10 11">CBS 142.35</strain>
    </source>
</reference>
<evidence type="ECO:0000256" key="2">
    <source>
        <dbReference type="ARBA" id="ARBA00022723"/>
    </source>
</evidence>
<comment type="subcellular location">
    <subcellularLocation>
        <location evidence="1">Nucleus</location>
    </subcellularLocation>
</comment>
<feature type="region of interest" description="Disordered" evidence="8">
    <location>
        <begin position="92"/>
        <end position="234"/>
    </location>
</feature>
<evidence type="ECO:0000256" key="3">
    <source>
        <dbReference type="ARBA" id="ARBA00022737"/>
    </source>
</evidence>
<dbReference type="Proteomes" id="UP000646827">
    <property type="component" value="Unassembled WGS sequence"/>
</dbReference>
<keyword evidence="4 7" id="KW-0862">Zinc</keyword>